<evidence type="ECO:0000313" key="2">
    <source>
        <dbReference type="Proteomes" id="UP000308600"/>
    </source>
</evidence>
<name>A0ACD3BE86_9AGAR</name>
<evidence type="ECO:0000313" key="1">
    <source>
        <dbReference type="EMBL" id="TFK75927.1"/>
    </source>
</evidence>
<accession>A0ACD3BE86</accession>
<keyword evidence="2" id="KW-1185">Reference proteome</keyword>
<gene>
    <name evidence="1" type="ORF">BDN72DRAFT_809725</name>
</gene>
<reference evidence="1 2" key="1">
    <citation type="journal article" date="2019" name="Nat. Ecol. Evol.">
        <title>Megaphylogeny resolves global patterns of mushroom evolution.</title>
        <authorList>
            <person name="Varga T."/>
            <person name="Krizsan K."/>
            <person name="Foldi C."/>
            <person name="Dima B."/>
            <person name="Sanchez-Garcia M."/>
            <person name="Sanchez-Ramirez S."/>
            <person name="Szollosi G.J."/>
            <person name="Szarkandi J.G."/>
            <person name="Papp V."/>
            <person name="Albert L."/>
            <person name="Andreopoulos W."/>
            <person name="Angelini C."/>
            <person name="Antonin V."/>
            <person name="Barry K.W."/>
            <person name="Bougher N.L."/>
            <person name="Buchanan P."/>
            <person name="Buyck B."/>
            <person name="Bense V."/>
            <person name="Catcheside P."/>
            <person name="Chovatia M."/>
            <person name="Cooper J."/>
            <person name="Damon W."/>
            <person name="Desjardin D."/>
            <person name="Finy P."/>
            <person name="Geml J."/>
            <person name="Haridas S."/>
            <person name="Hughes K."/>
            <person name="Justo A."/>
            <person name="Karasinski D."/>
            <person name="Kautmanova I."/>
            <person name="Kiss B."/>
            <person name="Kocsube S."/>
            <person name="Kotiranta H."/>
            <person name="LaButti K.M."/>
            <person name="Lechner B.E."/>
            <person name="Liimatainen K."/>
            <person name="Lipzen A."/>
            <person name="Lukacs Z."/>
            <person name="Mihaltcheva S."/>
            <person name="Morgado L.N."/>
            <person name="Niskanen T."/>
            <person name="Noordeloos M.E."/>
            <person name="Ohm R.A."/>
            <person name="Ortiz-Santana B."/>
            <person name="Ovrebo C."/>
            <person name="Racz N."/>
            <person name="Riley R."/>
            <person name="Savchenko A."/>
            <person name="Shiryaev A."/>
            <person name="Soop K."/>
            <person name="Spirin V."/>
            <person name="Szebenyi C."/>
            <person name="Tomsovsky M."/>
            <person name="Tulloss R.E."/>
            <person name="Uehling J."/>
            <person name="Grigoriev I.V."/>
            <person name="Vagvolgyi C."/>
            <person name="Papp T."/>
            <person name="Martin F.M."/>
            <person name="Miettinen O."/>
            <person name="Hibbett D.S."/>
            <person name="Nagy L.G."/>
        </authorList>
    </citation>
    <scope>NUCLEOTIDE SEQUENCE [LARGE SCALE GENOMIC DNA]</scope>
    <source>
        <strain evidence="1 2">NL-1719</strain>
    </source>
</reference>
<protein>
    <submittedName>
        <fullName evidence="1">Uncharacterized protein</fullName>
    </submittedName>
</protein>
<dbReference type="EMBL" id="ML208261">
    <property type="protein sequence ID" value="TFK75927.1"/>
    <property type="molecule type" value="Genomic_DNA"/>
</dbReference>
<proteinExistence type="predicted"/>
<organism evidence="1 2">
    <name type="scientific">Pluteus cervinus</name>
    <dbReference type="NCBI Taxonomy" id="181527"/>
    <lineage>
        <taxon>Eukaryota</taxon>
        <taxon>Fungi</taxon>
        <taxon>Dikarya</taxon>
        <taxon>Basidiomycota</taxon>
        <taxon>Agaricomycotina</taxon>
        <taxon>Agaricomycetes</taxon>
        <taxon>Agaricomycetidae</taxon>
        <taxon>Agaricales</taxon>
        <taxon>Pluteineae</taxon>
        <taxon>Pluteaceae</taxon>
        <taxon>Pluteus</taxon>
    </lineage>
</organism>
<sequence>MAQTLTAQVIDLTLEDEASSSLLPSTREDASSSKRRSSRRKKPKSSSGTALASELNSVTVPGEETTQKEVIEILDEDDDLDTRPAKRQSTTTGTYNNDALRQKDPAPSPPPTDNLFYIDTTPSVIPTSIIHDSNSLKDDLEVPKLLLPVHVSVFGDVPVEILRPPEIDGEGEDYIEYLDYDDRKDMVRYFEQAAQANSKPAKIVCKHCGAEGDHKAQACPVIICLTCGARNEHSTRSCPISKTCFSCGMKGHINSSCPYKYTGRPNSSRYGDCDRCNSTFHQTSECPTLWRLYEYLKDDQRDLVIQVRQSKSLLPLGGGGEGYIAEDEWCYNCGDCGHWGDDCTSLSHVHDLPMENSAHSLSNISTGPFADIESGKVVRGPRMWEQEDSLPDGWGKSAPQHVGRQGRRKEVERMVMKAREQADDDQDDWFGRAGRRAEANGRSHKKGNGENEVHGKKMNFGISLKGAAQRFDSINAAGEQQEQSARPSLLNRISDSYDGRARHSERDRRPSGGDRENGEHKHRPRSGRDNRHGRERSRERERERDYRGPRYRGGYGR</sequence>
<dbReference type="Proteomes" id="UP000308600">
    <property type="component" value="Unassembled WGS sequence"/>
</dbReference>